<evidence type="ECO:0000313" key="2">
    <source>
        <dbReference type="EMBL" id="KAJ8876647.1"/>
    </source>
</evidence>
<evidence type="ECO:0000256" key="1">
    <source>
        <dbReference type="SAM" id="MobiDB-lite"/>
    </source>
</evidence>
<comment type="caution">
    <text evidence="2">The sequence shown here is derived from an EMBL/GenBank/DDBJ whole genome shotgun (WGS) entry which is preliminary data.</text>
</comment>
<feature type="compositionally biased region" description="Basic residues" evidence="1">
    <location>
        <begin position="19"/>
        <end position="28"/>
    </location>
</feature>
<protein>
    <submittedName>
        <fullName evidence="2">Uncharacterized protein</fullName>
    </submittedName>
</protein>
<name>A0ABQ9GX97_9NEOP</name>
<feature type="region of interest" description="Disordered" evidence="1">
    <location>
        <begin position="1"/>
        <end position="31"/>
    </location>
</feature>
<reference evidence="2 3" key="1">
    <citation type="submission" date="2023-02" db="EMBL/GenBank/DDBJ databases">
        <title>LHISI_Scaffold_Assembly.</title>
        <authorList>
            <person name="Stuart O.P."/>
            <person name="Cleave R."/>
            <person name="Magrath M.J.L."/>
            <person name="Mikheyev A.S."/>
        </authorList>
    </citation>
    <scope>NUCLEOTIDE SEQUENCE [LARGE SCALE GENOMIC DNA]</scope>
    <source>
        <strain evidence="2">Daus_M_001</strain>
        <tissue evidence="2">Leg muscle</tissue>
    </source>
</reference>
<organism evidence="2 3">
    <name type="scientific">Dryococelus australis</name>
    <dbReference type="NCBI Taxonomy" id="614101"/>
    <lineage>
        <taxon>Eukaryota</taxon>
        <taxon>Metazoa</taxon>
        <taxon>Ecdysozoa</taxon>
        <taxon>Arthropoda</taxon>
        <taxon>Hexapoda</taxon>
        <taxon>Insecta</taxon>
        <taxon>Pterygota</taxon>
        <taxon>Neoptera</taxon>
        <taxon>Polyneoptera</taxon>
        <taxon>Phasmatodea</taxon>
        <taxon>Verophasmatodea</taxon>
        <taxon>Anareolatae</taxon>
        <taxon>Phasmatidae</taxon>
        <taxon>Eurycanthinae</taxon>
        <taxon>Dryococelus</taxon>
    </lineage>
</organism>
<keyword evidence="3" id="KW-1185">Reference proteome</keyword>
<accession>A0ABQ9GX97</accession>
<dbReference type="EMBL" id="JARBHB010000008">
    <property type="protein sequence ID" value="KAJ8876647.1"/>
    <property type="molecule type" value="Genomic_DNA"/>
</dbReference>
<gene>
    <name evidence="2" type="ORF">PR048_021092</name>
</gene>
<dbReference type="Proteomes" id="UP001159363">
    <property type="component" value="Chromosome 7"/>
</dbReference>
<evidence type="ECO:0000313" key="3">
    <source>
        <dbReference type="Proteomes" id="UP001159363"/>
    </source>
</evidence>
<proteinExistence type="predicted"/>
<sequence length="150" mass="17004">MEVEEVEPAPQDDRSQATRCKKIQHVKQTKSSSLKKMPSETVTVMQPQGSVLSVHAGLPIGHTEVGKDGTEWEVIDFGNNLSVRWGDQNGVREKSGPTLHTRRQIKDNSPLSVWRQLLTPSILLHIKTCTEHEVCRKLQYYTWTITMAEL</sequence>